<dbReference type="Proteomes" id="UP000594342">
    <property type="component" value="Unassembled WGS sequence"/>
</dbReference>
<gene>
    <name evidence="2" type="ORF">YASMINEVIRUS_468</name>
</gene>
<keyword evidence="1" id="KW-1133">Transmembrane helix</keyword>
<protein>
    <recommendedName>
        <fullName evidence="4">WLM domain-containing protein</fullName>
    </recommendedName>
</protein>
<keyword evidence="3" id="KW-1185">Reference proteome</keyword>
<dbReference type="EMBL" id="UPSH01000001">
    <property type="protein sequence ID" value="VBB18005.1"/>
    <property type="molecule type" value="Genomic_DNA"/>
</dbReference>
<reference evidence="2 3" key="1">
    <citation type="submission" date="2018-10" db="EMBL/GenBank/DDBJ databases">
        <authorList>
            <consortium name="IHU Genomes"/>
        </authorList>
    </citation>
    <scope>NUCLEOTIDE SEQUENCE [LARGE SCALE GENOMIC DNA]</scope>
    <source>
        <strain evidence="2 3">A1</strain>
    </source>
</reference>
<evidence type="ECO:0000313" key="3">
    <source>
        <dbReference type="Proteomes" id="UP000594342"/>
    </source>
</evidence>
<evidence type="ECO:0008006" key="4">
    <source>
        <dbReference type="Google" id="ProtNLM"/>
    </source>
</evidence>
<keyword evidence="1" id="KW-0812">Transmembrane</keyword>
<sequence>MGDTNVSHIILILALITIVIIVYCNVGQRDMAYVKSDIDNNVYMVRNQKDKKLAANFLAKLRANIYAITDYLNKKIENKQFADLPRYREFRPYILQLKEKIKNVVVRESASNSVYTSYTVNKGEQIIFCIRSKSITTLLKKDDIHDFNLVMYVLLHEISHVACPEYDHTPLFKKIFKFICEEAIEMGIYQKINFASSPQEYCGMGINDSII</sequence>
<comment type="caution">
    <text evidence="2">The sequence shown here is derived from an EMBL/GenBank/DDBJ whole genome shotgun (WGS) entry which is preliminary data.</text>
</comment>
<feature type="transmembrane region" description="Helical" evidence="1">
    <location>
        <begin position="6"/>
        <end position="26"/>
    </location>
</feature>
<proteinExistence type="predicted"/>
<accession>A0A5K0U869</accession>
<organism evidence="2 3">
    <name type="scientific">Yasminevirus sp. GU-2018</name>
    <dbReference type="NCBI Taxonomy" id="2420051"/>
    <lineage>
        <taxon>Viruses</taxon>
        <taxon>Varidnaviria</taxon>
        <taxon>Bamfordvirae</taxon>
        <taxon>Nucleocytoviricota</taxon>
        <taxon>Megaviricetes</taxon>
        <taxon>Imitervirales</taxon>
        <taxon>Mimiviridae</taxon>
        <taxon>Klosneuvirinae</taxon>
        <taxon>Yasminevirus</taxon>
        <taxon>Yasminevirus saudimassiliense</taxon>
    </lineage>
</organism>
<name>A0A5K0U869_9VIRU</name>
<evidence type="ECO:0000256" key="1">
    <source>
        <dbReference type="SAM" id="Phobius"/>
    </source>
</evidence>
<evidence type="ECO:0000313" key="2">
    <source>
        <dbReference type="EMBL" id="VBB18005.1"/>
    </source>
</evidence>
<keyword evidence="1" id="KW-0472">Membrane</keyword>